<dbReference type="Gene3D" id="3.40.30.10">
    <property type="entry name" value="Glutaredoxin"/>
    <property type="match status" value="1"/>
</dbReference>
<keyword evidence="2" id="KW-0201">Cytochrome c-type biogenesis</keyword>
<keyword evidence="3" id="KW-1015">Disulfide bond</keyword>
<evidence type="ECO:0000256" key="3">
    <source>
        <dbReference type="ARBA" id="ARBA00023157"/>
    </source>
</evidence>
<feature type="domain" description="Thioredoxin" evidence="5">
    <location>
        <begin position="29"/>
        <end position="177"/>
    </location>
</feature>
<accession>A0A4Z0ZW41</accession>
<dbReference type="Pfam" id="PF08534">
    <property type="entry name" value="Redoxin"/>
    <property type="match status" value="1"/>
</dbReference>
<gene>
    <name evidence="6" type="ORF">EHQ62_03805</name>
</gene>
<keyword evidence="4" id="KW-0676">Redox-active center</keyword>
<dbReference type="InterPro" id="IPR013766">
    <property type="entry name" value="Thioredoxin_domain"/>
</dbReference>
<dbReference type="InterPro" id="IPR036249">
    <property type="entry name" value="Thioredoxin-like_sf"/>
</dbReference>
<dbReference type="PANTHER" id="PTHR42852:SF6">
    <property type="entry name" value="THIOL:DISULFIDE INTERCHANGE PROTEIN DSBE"/>
    <property type="match status" value="1"/>
</dbReference>
<proteinExistence type="predicted"/>
<dbReference type="GO" id="GO:0030313">
    <property type="term" value="C:cell envelope"/>
    <property type="evidence" value="ECO:0007669"/>
    <property type="project" value="UniProtKB-SubCell"/>
</dbReference>
<comment type="subcellular location">
    <subcellularLocation>
        <location evidence="1">Cell envelope</location>
    </subcellularLocation>
</comment>
<comment type="caution">
    <text evidence="6">The sequence shown here is derived from an EMBL/GenBank/DDBJ whole genome shotgun (WGS) entry which is preliminary data.</text>
</comment>
<evidence type="ECO:0000256" key="1">
    <source>
        <dbReference type="ARBA" id="ARBA00004196"/>
    </source>
</evidence>
<dbReference type="SUPFAM" id="SSF52833">
    <property type="entry name" value="Thioredoxin-like"/>
    <property type="match status" value="1"/>
</dbReference>
<evidence type="ECO:0000256" key="2">
    <source>
        <dbReference type="ARBA" id="ARBA00022748"/>
    </source>
</evidence>
<dbReference type="AlphaFoldDB" id="A0A4Z0ZW41"/>
<dbReference type="InterPro" id="IPR050553">
    <property type="entry name" value="Thioredoxin_ResA/DsbE_sf"/>
</dbReference>
<dbReference type="EMBL" id="RQGH01000009">
    <property type="protein sequence ID" value="TGL74093.1"/>
    <property type="molecule type" value="Genomic_DNA"/>
</dbReference>
<dbReference type="Proteomes" id="UP000297567">
    <property type="component" value="Unassembled WGS sequence"/>
</dbReference>
<reference evidence="6" key="1">
    <citation type="journal article" date="2019" name="PLoS Negl. Trop. Dis.">
        <title>Revisiting the worldwide diversity of Leptospira species in the environment.</title>
        <authorList>
            <person name="Vincent A.T."/>
            <person name="Schiettekatte O."/>
            <person name="Bourhy P."/>
            <person name="Veyrier F.J."/>
            <person name="Picardeau M."/>
        </authorList>
    </citation>
    <scope>NUCLEOTIDE SEQUENCE [LARGE SCALE GENOMIC DNA]</scope>
    <source>
        <strain evidence="6">201702451</strain>
    </source>
</reference>
<sequence length="177" mass="20537">MIPKMKAVLIRLLRSRIYLLVFLSFFFCKPEGGTVDFYPNPIPKLNGGTESFGLWKGKVIVLDFWATWCEPCAKAVPTINEWKQSVSEDDFVFRGINTDTSEPLEKIKEHMIELKMDYPTLLDKDWKMTDFYHVEGIPCVLVFDRSGKIVYRQYGLVHEDLTGLVIRSHIWSKSDLP</sequence>
<dbReference type="GO" id="GO:0017004">
    <property type="term" value="P:cytochrome complex assembly"/>
    <property type="evidence" value="ECO:0007669"/>
    <property type="project" value="UniProtKB-KW"/>
</dbReference>
<protein>
    <submittedName>
        <fullName evidence="6">TlpA family protein disulfide reductase</fullName>
    </submittedName>
</protein>
<name>A0A4Z0ZW41_9LEPT</name>
<organism evidence="6 7">
    <name type="scientific">Leptospira jelokensis</name>
    <dbReference type="NCBI Taxonomy" id="2484931"/>
    <lineage>
        <taxon>Bacteria</taxon>
        <taxon>Pseudomonadati</taxon>
        <taxon>Spirochaetota</taxon>
        <taxon>Spirochaetia</taxon>
        <taxon>Leptospirales</taxon>
        <taxon>Leptospiraceae</taxon>
        <taxon>Leptospira</taxon>
    </lineage>
</organism>
<dbReference type="PANTHER" id="PTHR42852">
    <property type="entry name" value="THIOL:DISULFIDE INTERCHANGE PROTEIN DSBE"/>
    <property type="match status" value="1"/>
</dbReference>
<dbReference type="RefSeq" id="WP_135640906.1">
    <property type="nucleotide sequence ID" value="NZ_RQGH01000009.1"/>
</dbReference>
<dbReference type="InterPro" id="IPR013740">
    <property type="entry name" value="Redoxin"/>
</dbReference>
<keyword evidence="7" id="KW-1185">Reference proteome</keyword>
<evidence type="ECO:0000313" key="6">
    <source>
        <dbReference type="EMBL" id="TGL74093.1"/>
    </source>
</evidence>
<evidence type="ECO:0000259" key="5">
    <source>
        <dbReference type="PROSITE" id="PS51352"/>
    </source>
</evidence>
<dbReference type="PROSITE" id="PS51352">
    <property type="entry name" value="THIOREDOXIN_2"/>
    <property type="match status" value="1"/>
</dbReference>
<dbReference type="GO" id="GO:0016491">
    <property type="term" value="F:oxidoreductase activity"/>
    <property type="evidence" value="ECO:0007669"/>
    <property type="project" value="InterPro"/>
</dbReference>
<evidence type="ECO:0000256" key="4">
    <source>
        <dbReference type="ARBA" id="ARBA00023284"/>
    </source>
</evidence>
<evidence type="ECO:0000313" key="7">
    <source>
        <dbReference type="Proteomes" id="UP000297567"/>
    </source>
</evidence>
<dbReference type="CDD" id="cd02966">
    <property type="entry name" value="TlpA_like_family"/>
    <property type="match status" value="1"/>
</dbReference>